<dbReference type="InterPro" id="IPR036691">
    <property type="entry name" value="Endo/exonu/phosph_ase_sf"/>
</dbReference>
<feature type="region of interest" description="Disordered" evidence="1">
    <location>
        <begin position="40"/>
        <end position="65"/>
    </location>
</feature>
<evidence type="ECO:0000313" key="3">
    <source>
        <dbReference type="EMBL" id="KAF7727844.1"/>
    </source>
</evidence>
<dbReference type="SUPFAM" id="SSF56219">
    <property type="entry name" value="DNase I-like"/>
    <property type="match status" value="1"/>
</dbReference>
<dbReference type="EMBL" id="JABAYA010000048">
    <property type="protein sequence ID" value="KAF7727844.1"/>
    <property type="molecule type" value="Genomic_DNA"/>
</dbReference>
<name>A0A8H7BQB6_9FUNG</name>
<dbReference type="GO" id="GO:0004439">
    <property type="term" value="F:phosphatidylinositol-4,5-bisphosphate 5-phosphatase activity"/>
    <property type="evidence" value="ECO:0007669"/>
    <property type="project" value="TreeGrafter"/>
</dbReference>
<dbReference type="InterPro" id="IPR000300">
    <property type="entry name" value="IPPc"/>
</dbReference>
<feature type="compositionally biased region" description="Low complexity" evidence="1">
    <location>
        <begin position="441"/>
        <end position="452"/>
    </location>
</feature>
<dbReference type="SMART" id="SM00128">
    <property type="entry name" value="IPPc"/>
    <property type="match status" value="1"/>
</dbReference>
<dbReference type="OrthoDB" id="405996at2759"/>
<evidence type="ECO:0000313" key="4">
    <source>
        <dbReference type="Proteomes" id="UP000605846"/>
    </source>
</evidence>
<sequence length="617" mass="70105">MTVNSTSPVKQKSLGWTKLQAVTRFINPDHTPRRVQLAPISETDQLHHRNHPSKRRKKEYPSSIASSVLSTSTAGRLGKSFMSLQDSLLAPTGARQNQPKEVASVSSHLVDPHESIPDRLKIFLGTWNMYGRLLPIDLATFLTHNRPDFHETLLPHLDGSATHPYHLLAIGTQECERDISESLFYPSKEVWEQRLSEYLGQNYQLLQTETLAALHIAVFVWAPVRHYVKAVHSDYIKTGWANMIGNKGAVAISVQFGSRSLCFINCHLTAHQTKLTERNANVDRILKELKIQDFSSTPTKTRSLAFRLSHASRHQTRSAEKMPERRKPQASKEEHVHSSATSVIDRFDHVFLFGDTNYRINAERDWVLSTIKKGDYKSLLRFDQLSLERSDPASPLAVFKEHTINFPPTYKFDALPSPPGSTASSTSTTNTTNPDPPPFLANSASSTPATSTMDVRPMNNKRSSSLPAPDRSSLIAPNAPSLLCYDTGPKQRVPSWTDRILWYDRPRPEARQTKKIKKSKTIANDVRQTSNQWWKRNKKKSPSKDTICWWYGAVMDEQLCGASDHIPVIGVFGVYFDEWVVKKAQKMPRQSVSLQAVHENGNHPRRKKMWWRRLFSF</sequence>
<proteinExistence type="predicted"/>
<evidence type="ECO:0000256" key="1">
    <source>
        <dbReference type="SAM" id="MobiDB-lite"/>
    </source>
</evidence>
<accession>A0A8H7BQB6</accession>
<feature type="region of interest" description="Disordered" evidence="1">
    <location>
        <begin position="410"/>
        <end position="472"/>
    </location>
</feature>
<reference evidence="3" key="1">
    <citation type="submission" date="2020-01" db="EMBL/GenBank/DDBJ databases">
        <title>Genome Sequencing of Three Apophysomyces-Like Fungal Strains Confirms a Novel Fungal Genus in the Mucoromycota with divergent Burkholderia-like Endosymbiotic Bacteria.</title>
        <authorList>
            <person name="Stajich J.E."/>
            <person name="Macias A.M."/>
            <person name="Carter-House D."/>
            <person name="Lovett B."/>
            <person name="Kasson L.R."/>
            <person name="Berry K."/>
            <person name="Grigoriev I."/>
            <person name="Chang Y."/>
            <person name="Spatafora J."/>
            <person name="Kasson M.T."/>
        </authorList>
    </citation>
    <scope>NUCLEOTIDE SEQUENCE</scope>
    <source>
        <strain evidence="3">NRRL A-21654</strain>
    </source>
</reference>
<feature type="region of interest" description="Disordered" evidence="1">
    <location>
        <begin position="309"/>
        <end position="338"/>
    </location>
</feature>
<feature type="compositionally biased region" description="Basic residues" evidence="1">
    <location>
        <begin position="48"/>
        <end position="58"/>
    </location>
</feature>
<comment type="caution">
    <text evidence="3">The sequence shown here is derived from an EMBL/GenBank/DDBJ whole genome shotgun (WGS) entry which is preliminary data.</text>
</comment>
<dbReference type="AlphaFoldDB" id="A0A8H7BQB6"/>
<dbReference type="Gene3D" id="3.60.10.10">
    <property type="entry name" value="Endonuclease/exonuclease/phosphatase"/>
    <property type="match status" value="1"/>
</dbReference>
<feature type="compositionally biased region" description="Basic and acidic residues" evidence="1">
    <location>
        <begin position="317"/>
        <end position="337"/>
    </location>
</feature>
<dbReference type="InterPro" id="IPR046985">
    <property type="entry name" value="IP5"/>
</dbReference>
<organism evidence="3 4">
    <name type="scientific">Apophysomyces ossiformis</name>
    <dbReference type="NCBI Taxonomy" id="679940"/>
    <lineage>
        <taxon>Eukaryota</taxon>
        <taxon>Fungi</taxon>
        <taxon>Fungi incertae sedis</taxon>
        <taxon>Mucoromycota</taxon>
        <taxon>Mucoromycotina</taxon>
        <taxon>Mucoromycetes</taxon>
        <taxon>Mucorales</taxon>
        <taxon>Mucorineae</taxon>
        <taxon>Mucoraceae</taxon>
        <taxon>Apophysomyces</taxon>
    </lineage>
</organism>
<keyword evidence="4" id="KW-1185">Reference proteome</keyword>
<protein>
    <submittedName>
        <fullName evidence="3">Inositol polyphosphate 5-phosphatase</fullName>
    </submittedName>
</protein>
<feature type="compositionally biased region" description="Low complexity" evidence="1">
    <location>
        <begin position="420"/>
        <end position="433"/>
    </location>
</feature>
<dbReference type="Pfam" id="PF22669">
    <property type="entry name" value="Exo_endo_phos2"/>
    <property type="match status" value="1"/>
</dbReference>
<dbReference type="Proteomes" id="UP000605846">
    <property type="component" value="Unassembled WGS sequence"/>
</dbReference>
<feature type="domain" description="Inositol polyphosphate-related phosphatase" evidence="2">
    <location>
        <begin position="118"/>
        <end position="582"/>
    </location>
</feature>
<dbReference type="GO" id="GO:0046856">
    <property type="term" value="P:phosphatidylinositol dephosphorylation"/>
    <property type="evidence" value="ECO:0007669"/>
    <property type="project" value="InterPro"/>
</dbReference>
<dbReference type="PANTHER" id="PTHR11200:SF275">
    <property type="entry name" value="LD06095P"/>
    <property type="match status" value="1"/>
</dbReference>
<evidence type="ECO:0000259" key="2">
    <source>
        <dbReference type="SMART" id="SM00128"/>
    </source>
</evidence>
<gene>
    <name evidence="3" type="primary">INPP5E</name>
    <name evidence="3" type="ORF">EC973_006957</name>
</gene>
<dbReference type="PANTHER" id="PTHR11200">
    <property type="entry name" value="INOSITOL 5-PHOSPHATASE"/>
    <property type="match status" value="1"/>
</dbReference>